<dbReference type="InterPro" id="IPR027417">
    <property type="entry name" value="P-loop_NTPase"/>
</dbReference>
<dbReference type="Gene3D" id="3.40.50.300">
    <property type="entry name" value="P-loop containing nucleotide triphosphate hydrolases"/>
    <property type="match status" value="1"/>
</dbReference>
<protein>
    <submittedName>
        <fullName evidence="6">Hbs1-like protein</fullName>
    </submittedName>
</protein>
<dbReference type="Pfam" id="PF22594">
    <property type="entry name" value="GTP-eEF1A_C"/>
    <property type="match status" value="1"/>
</dbReference>
<feature type="compositionally biased region" description="Basic residues" evidence="4">
    <location>
        <begin position="175"/>
        <end position="195"/>
    </location>
</feature>
<evidence type="ECO:0000256" key="1">
    <source>
        <dbReference type="ARBA" id="ARBA00007249"/>
    </source>
</evidence>
<dbReference type="SUPFAM" id="SSF50447">
    <property type="entry name" value="Translation proteins"/>
    <property type="match status" value="1"/>
</dbReference>
<proteinExistence type="inferred from homology"/>
<dbReference type="SUPFAM" id="SSF50465">
    <property type="entry name" value="EF-Tu/eEF-1alpha/eIF2-gamma C-terminal domain"/>
    <property type="match status" value="1"/>
</dbReference>
<name>A0ABQ8Y853_9EUKA</name>
<evidence type="ECO:0000313" key="7">
    <source>
        <dbReference type="Proteomes" id="UP001150062"/>
    </source>
</evidence>
<gene>
    <name evidence="6" type="ORF">M0813_23646</name>
</gene>
<dbReference type="InterPro" id="IPR009001">
    <property type="entry name" value="Transl_elong_EF1A/Init_IF2_C"/>
</dbReference>
<dbReference type="PRINTS" id="PR00315">
    <property type="entry name" value="ELONGATNFCT"/>
</dbReference>
<dbReference type="InterPro" id="IPR004161">
    <property type="entry name" value="EFTu-like_2"/>
</dbReference>
<dbReference type="Pfam" id="PF03144">
    <property type="entry name" value="GTP_EFTU_D2"/>
    <property type="match status" value="1"/>
</dbReference>
<dbReference type="InterPro" id="IPR009000">
    <property type="entry name" value="Transl_B-barrel_sf"/>
</dbReference>
<sequence>MSTRREKTFKDDTWEAETQNFATSYENFEDLEGSLSQYMYKSQKTTPDLTGIFQGDDDDYEEEDYCDEQNEKNDDNDSFDPDKIDQEKMSTCVEVLKEWYGSDRFSHDELVMAGWYGNYDPEYAADWLDQNIIVTKNNTSSENSIFFTNKSKNNNQNKNKNKSNEKKNQNNKNKNQNRKKVNKNRINKKDKKKNLSKSPITKERIIVTKKDGNKSKNMSKNQNNKNQNNNLKKLTNKEQLERENIDRLFTGNLQEQLRQENEKENENEKEKEKEKEKDKKKGKGKVNNSQLKKATNKKIDLLKIEQNQSVLSPNFKKKMVAQRNKKSQKKLDLILTKYKVDSKSQLQKLNLVICGHVDAGKSTITGHLLTQLGLVSNKQTRNNEKKSEKLGKPSFKFAWVMDSHEEERVHGVTIDVGITHFETKTKDITLLDTPGHKDFIPNMISGAAQADVAILVIDSRNNSFEAGFKNGQTKEHVLLLRSLSVSQIIVAVNKMDYVNWSQSRYDEIVSILRKFLRSSGFSNQNYWFVPVSGLTGDNLYKPVSKKVCAWYDGKTMYETIDNFAPVERPIDKPLRVSITDLSKDQIQGLTISGKIESGVVMKNDSVLVMPLFELCKIRHIYSRQQNVLWAKAGDNIEFLVSGVDEEQLTIGQFLCDPTTPIPVVQRFTARIVTLNPKRPITKGYKCLCYIQNNNEPITIVRLLNILDNSTGKIKSKKPRLVPRKTSATVVIEPQNSLCLENFSFIKELARFTLREDGITVAMGIVKKITKKKFVEPTLQSNTKKK</sequence>
<dbReference type="Proteomes" id="UP001150062">
    <property type="component" value="Unassembled WGS sequence"/>
</dbReference>
<evidence type="ECO:0000313" key="6">
    <source>
        <dbReference type="EMBL" id="KAJ6240997.1"/>
    </source>
</evidence>
<evidence type="ECO:0000256" key="4">
    <source>
        <dbReference type="SAM" id="MobiDB-lite"/>
    </source>
</evidence>
<feature type="region of interest" description="Disordered" evidence="4">
    <location>
        <begin position="144"/>
        <end position="294"/>
    </location>
</feature>
<dbReference type="Pfam" id="PF00009">
    <property type="entry name" value="GTP_EFTU"/>
    <property type="match status" value="1"/>
</dbReference>
<dbReference type="CDD" id="cd01883">
    <property type="entry name" value="EF1_alpha"/>
    <property type="match status" value="1"/>
</dbReference>
<organism evidence="6 7">
    <name type="scientific">Anaeramoeba flamelloides</name>
    <dbReference type="NCBI Taxonomy" id="1746091"/>
    <lineage>
        <taxon>Eukaryota</taxon>
        <taxon>Metamonada</taxon>
        <taxon>Anaeramoebidae</taxon>
        <taxon>Anaeramoeba</taxon>
    </lineage>
</organism>
<feature type="domain" description="Tr-type G" evidence="5">
    <location>
        <begin position="346"/>
        <end position="570"/>
    </location>
</feature>
<keyword evidence="7" id="KW-1185">Reference proteome</keyword>
<dbReference type="PANTHER" id="PTHR23115">
    <property type="entry name" value="TRANSLATION FACTOR"/>
    <property type="match status" value="1"/>
</dbReference>
<keyword evidence="2" id="KW-0547">Nucleotide-binding</keyword>
<dbReference type="CDD" id="cd04093">
    <property type="entry name" value="HBS1_C_III"/>
    <property type="match status" value="1"/>
</dbReference>
<feature type="compositionally biased region" description="Low complexity" evidence="4">
    <location>
        <begin position="149"/>
        <end position="158"/>
    </location>
</feature>
<feature type="compositionally biased region" description="Basic and acidic residues" evidence="4">
    <location>
        <begin position="257"/>
        <end position="279"/>
    </location>
</feature>
<dbReference type="PROSITE" id="PS51722">
    <property type="entry name" value="G_TR_2"/>
    <property type="match status" value="1"/>
</dbReference>
<dbReference type="Gene3D" id="2.40.30.10">
    <property type="entry name" value="Translation factors"/>
    <property type="match status" value="2"/>
</dbReference>
<feature type="region of interest" description="Disordered" evidence="4">
    <location>
        <begin position="47"/>
        <end position="86"/>
    </location>
</feature>
<feature type="compositionally biased region" description="Basic and acidic residues" evidence="4">
    <location>
        <begin position="69"/>
        <end position="86"/>
    </location>
</feature>
<dbReference type="InterPro" id="IPR000795">
    <property type="entry name" value="T_Tr_GTP-bd_dom"/>
</dbReference>
<feature type="compositionally biased region" description="Acidic residues" evidence="4">
    <location>
        <begin position="55"/>
        <end position="68"/>
    </location>
</feature>
<keyword evidence="3" id="KW-0342">GTP-binding</keyword>
<evidence type="ECO:0000259" key="5">
    <source>
        <dbReference type="PROSITE" id="PS51722"/>
    </source>
</evidence>
<dbReference type="InterPro" id="IPR054696">
    <property type="entry name" value="GTP-eEF1A_C"/>
</dbReference>
<evidence type="ECO:0000256" key="2">
    <source>
        <dbReference type="ARBA" id="ARBA00022741"/>
    </source>
</evidence>
<dbReference type="EMBL" id="JAOAOG010000197">
    <property type="protein sequence ID" value="KAJ6240997.1"/>
    <property type="molecule type" value="Genomic_DNA"/>
</dbReference>
<feature type="compositionally biased region" description="Basic and acidic residues" evidence="4">
    <location>
        <begin position="235"/>
        <end position="246"/>
    </location>
</feature>
<comment type="similarity">
    <text evidence="1">Belongs to the TRAFAC class translation factor GTPase superfamily. Classic translation factor GTPase family. EF-Tu/EF-1A subfamily.</text>
</comment>
<reference evidence="6" key="1">
    <citation type="submission" date="2022-08" db="EMBL/GenBank/DDBJ databases">
        <title>Novel sulfate-reducing endosymbionts in the free-living metamonad Anaeramoeba.</title>
        <authorList>
            <person name="Jerlstrom-Hultqvist J."/>
            <person name="Cepicka I."/>
            <person name="Gallot-Lavallee L."/>
            <person name="Salas-Leiva D."/>
            <person name="Curtis B.A."/>
            <person name="Zahonova K."/>
            <person name="Pipaliya S."/>
            <person name="Dacks J."/>
            <person name="Roger A.J."/>
        </authorList>
    </citation>
    <scope>NUCLEOTIDE SEQUENCE</scope>
    <source>
        <strain evidence="6">Schooner1</strain>
    </source>
</reference>
<dbReference type="SUPFAM" id="SSF52540">
    <property type="entry name" value="P-loop containing nucleoside triphosphate hydrolases"/>
    <property type="match status" value="1"/>
</dbReference>
<feature type="compositionally biased region" description="Low complexity" evidence="4">
    <location>
        <begin position="215"/>
        <end position="233"/>
    </location>
</feature>
<comment type="caution">
    <text evidence="6">The sequence shown here is derived from an EMBL/GenBank/DDBJ whole genome shotgun (WGS) entry which is preliminary data.</text>
</comment>
<evidence type="ECO:0000256" key="3">
    <source>
        <dbReference type="ARBA" id="ARBA00023134"/>
    </source>
</evidence>
<feature type="compositionally biased region" description="Basic and acidic residues" evidence="4">
    <location>
        <begin position="200"/>
        <end position="214"/>
    </location>
</feature>
<accession>A0ABQ8Y853</accession>
<dbReference type="InterPro" id="IPR050100">
    <property type="entry name" value="TRAFAC_GTPase_members"/>
</dbReference>